<name>A0ABV5NP07_9ACTN</name>
<dbReference type="PANTHER" id="PTHR46082">
    <property type="entry name" value="ATP/GTP-BINDING PROTEIN-RELATED"/>
    <property type="match status" value="1"/>
</dbReference>
<evidence type="ECO:0000313" key="4">
    <source>
        <dbReference type="Proteomes" id="UP001589568"/>
    </source>
</evidence>
<dbReference type="Pfam" id="PF13374">
    <property type="entry name" value="TPR_10"/>
    <property type="match status" value="2"/>
</dbReference>
<dbReference type="Gene3D" id="3.40.50.300">
    <property type="entry name" value="P-loop containing nucleotide triphosphate hydrolases"/>
    <property type="match status" value="1"/>
</dbReference>
<dbReference type="PANTHER" id="PTHR46082:SF6">
    <property type="entry name" value="AAA+ ATPASE DOMAIN-CONTAINING PROTEIN-RELATED"/>
    <property type="match status" value="1"/>
</dbReference>
<feature type="region of interest" description="Disordered" evidence="1">
    <location>
        <begin position="1"/>
        <end position="25"/>
    </location>
</feature>
<dbReference type="Pfam" id="PF25000">
    <property type="entry name" value="DUF7779"/>
    <property type="match status" value="1"/>
</dbReference>
<dbReference type="InterPro" id="IPR027417">
    <property type="entry name" value="P-loop_NTPase"/>
</dbReference>
<dbReference type="InterPro" id="IPR056681">
    <property type="entry name" value="DUF7779"/>
</dbReference>
<keyword evidence="4" id="KW-1185">Reference proteome</keyword>
<dbReference type="SUPFAM" id="SSF52540">
    <property type="entry name" value="P-loop containing nucleoside triphosphate hydrolases"/>
    <property type="match status" value="1"/>
</dbReference>
<feature type="domain" description="DUF7779" evidence="2">
    <location>
        <begin position="284"/>
        <end position="369"/>
    </location>
</feature>
<evidence type="ECO:0000313" key="3">
    <source>
        <dbReference type="EMBL" id="MFB9471459.1"/>
    </source>
</evidence>
<reference evidence="3 4" key="1">
    <citation type="submission" date="2024-09" db="EMBL/GenBank/DDBJ databases">
        <authorList>
            <person name="Sun Q."/>
            <person name="Mori K."/>
        </authorList>
    </citation>
    <scope>NUCLEOTIDE SEQUENCE [LARGE SCALE GENOMIC DNA]</scope>
    <source>
        <strain evidence="3 4">JCM 3324</strain>
    </source>
</reference>
<dbReference type="EMBL" id="JBHMCF010000013">
    <property type="protein sequence ID" value="MFB9471459.1"/>
    <property type="molecule type" value="Genomic_DNA"/>
</dbReference>
<dbReference type="NCBIfam" id="NF040586">
    <property type="entry name" value="FxSxx_TPR"/>
    <property type="match status" value="1"/>
</dbReference>
<dbReference type="InterPro" id="IPR011990">
    <property type="entry name" value="TPR-like_helical_dom_sf"/>
</dbReference>
<dbReference type="SUPFAM" id="SSF48452">
    <property type="entry name" value="TPR-like"/>
    <property type="match status" value="3"/>
</dbReference>
<sequence>MTSKLHSKARSSGGGTVSVSHHSPDSARVPAIWGRVPQRNNNFTGRAQLLRNLHESLMSNVAAVVPHALHGLGGVGKTVLAIEYAYRYRSEYDLVWYIPADQPMLVKSSLAGLARELRLPISASAKVEEAAEAALDALRRGDPYEKWLLIFDNADEVEEINTIAPRGPGHVLITSRNHSWQGVVPTVPVNVFPREESVEFLVKRVGQGITEAEANQLAEALGDLPLALEQAGALQVETGISVEEYLRLLDEETTRLLGTNKPTDYPLSMSAAWTLSVQQLTARMPKAVEVLRCCAFLGPEPIPRDLFQRLPADYAEGSKLAEILADPILTSRVIRELGRYALVKIDSGNRTIQVHRLIQALLRDDLPKTEHAAMRGEAHLLLAAAVASFEPDDNAAWPRYAALLGHVSPAGVHHSSDARTRRFALSIVRYLYSSGDFKSAQTLVELFIAQWQADSGPDDYSVLAAQRHQAIIIRELGDIAGSFELNQQLMNRMRDVLGEDHEETLLLRNSHGADLRFRGDFEPALQHDLDSLGRHETVFGPEHRRTLRAMNNLALDYLLLGEYDKASELQTTTFERQRASAGVSSLNVLSSWNGLARITRLQGQYREACDLGEDAYEFGVEQLGPEHPWTLRVAKDLSIAKRRDGKVEESLDLARRTFDTQVRNTGMDHPDALAAGLCLANAQRAFGEVAEALELLEDLTPRFKKMYGDDHPFKYGCDTNLALLLRINGRTEEAVDLDRAAREGLDRRLARDHHFTLTCAINLASDLAAMNEHEQAIRLGESTLGKLRARFGMDHPLTLAGAANLVVDLLQLGAQQEADELKTDTLQRYRRVLGRGHPDVIVAEQNKRLDFDFDPPVL</sequence>
<protein>
    <submittedName>
        <fullName evidence="3">FxSxx-COOH system tetratricopeptide repeat protein</fullName>
    </submittedName>
</protein>
<gene>
    <name evidence="3" type="primary">fxsT</name>
    <name evidence="3" type="ORF">ACFFR3_18205</name>
</gene>
<comment type="caution">
    <text evidence="3">The sequence shown here is derived from an EMBL/GenBank/DDBJ whole genome shotgun (WGS) entry which is preliminary data.</text>
</comment>
<dbReference type="Pfam" id="PF13424">
    <property type="entry name" value="TPR_12"/>
    <property type="match status" value="3"/>
</dbReference>
<dbReference type="InterPro" id="IPR053137">
    <property type="entry name" value="NLR-like"/>
</dbReference>
<evidence type="ECO:0000259" key="2">
    <source>
        <dbReference type="Pfam" id="PF25000"/>
    </source>
</evidence>
<dbReference type="RefSeq" id="WP_364377270.1">
    <property type="nucleotide sequence ID" value="NZ_JBHMCF010000013.1"/>
</dbReference>
<accession>A0ABV5NP07</accession>
<dbReference type="Gene3D" id="1.25.40.10">
    <property type="entry name" value="Tetratricopeptide repeat domain"/>
    <property type="match status" value="3"/>
</dbReference>
<dbReference type="Proteomes" id="UP001589568">
    <property type="component" value="Unassembled WGS sequence"/>
</dbReference>
<organism evidence="3 4">
    <name type="scientific">Nonomuraea salmonea</name>
    <dbReference type="NCBI Taxonomy" id="46181"/>
    <lineage>
        <taxon>Bacteria</taxon>
        <taxon>Bacillati</taxon>
        <taxon>Actinomycetota</taxon>
        <taxon>Actinomycetes</taxon>
        <taxon>Streptosporangiales</taxon>
        <taxon>Streptosporangiaceae</taxon>
        <taxon>Nonomuraea</taxon>
    </lineage>
</organism>
<proteinExistence type="predicted"/>
<evidence type="ECO:0000256" key="1">
    <source>
        <dbReference type="SAM" id="MobiDB-lite"/>
    </source>
</evidence>